<gene>
    <name evidence="10" type="primary">LOC118431436</name>
</gene>
<dbReference type="InterPro" id="IPR017441">
    <property type="entry name" value="Protein_kinase_ATP_BS"/>
</dbReference>
<dbReference type="RefSeq" id="XP_035698564.1">
    <property type="nucleotide sequence ID" value="XM_035842671.1"/>
</dbReference>
<name>A0A9J7MEI0_BRAFL</name>
<dbReference type="InterPro" id="IPR011009">
    <property type="entry name" value="Kinase-like_dom_sf"/>
</dbReference>
<dbReference type="GeneID" id="118431436"/>
<evidence type="ECO:0000256" key="2">
    <source>
        <dbReference type="ARBA" id="ARBA00022741"/>
    </source>
</evidence>
<dbReference type="GO" id="GO:0005737">
    <property type="term" value="C:cytoplasm"/>
    <property type="evidence" value="ECO:0000318"/>
    <property type="project" value="GO_Central"/>
</dbReference>
<keyword evidence="4 6" id="KW-0067">ATP-binding</keyword>
<dbReference type="InterPro" id="IPR000719">
    <property type="entry name" value="Prot_kinase_dom"/>
</dbReference>
<evidence type="ECO:0000256" key="7">
    <source>
        <dbReference type="RuleBase" id="RU000304"/>
    </source>
</evidence>
<dbReference type="InterPro" id="IPR008271">
    <property type="entry name" value="Ser/Thr_kinase_AS"/>
</dbReference>
<dbReference type="Gene3D" id="1.10.510.10">
    <property type="entry name" value="Transferase(Phosphotransferase) domain 1"/>
    <property type="match status" value="1"/>
</dbReference>
<dbReference type="AlphaFoldDB" id="A0A9J7MEI0"/>
<evidence type="ECO:0000313" key="9">
    <source>
        <dbReference type="Proteomes" id="UP000001554"/>
    </source>
</evidence>
<dbReference type="SUPFAM" id="SSF56112">
    <property type="entry name" value="Protein kinase-like (PK-like)"/>
    <property type="match status" value="1"/>
</dbReference>
<keyword evidence="7" id="KW-0723">Serine/threonine-protein kinase</keyword>
<proteinExistence type="inferred from homology"/>
<keyword evidence="3" id="KW-0418">Kinase</keyword>
<dbReference type="GO" id="GO:0005634">
    <property type="term" value="C:nucleus"/>
    <property type="evidence" value="ECO:0000318"/>
    <property type="project" value="GO_Central"/>
</dbReference>
<dbReference type="Pfam" id="PF00069">
    <property type="entry name" value="Pkinase"/>
    <property type="match status" value="1"/>
</dbReference>
<dbReference type="SMART" id="SM00220">
    <property type="entry name" value="S_TKc"/>
    <property type="match status" value="1"/>
</dbReference>
<comment type="similarity">
    <text evidence="5">Belongs to the protein kinase superfamily. Ser/Thr protein kinase family. GCN2 subfamily.</text>
</comment>
<dbReference type="PROSITE" id="PS00107">
    <property type="entry name" value="PROTEIN_KINASE_ATP"/>
    <property type="match status" value="1"/>
</dbReference>
<sequence length="259" mass="28595">MGDEIGRGATGIVYSAKSTETGRTYAAKKLAIEDASINEICVLTQLKKHPNIVEFRESKLGRDGETQVLFVISEFCPLGNIGDYILKQQVDVVTKRNLAVQLADAITFLHKNGIVHCDIKPQNVLLTGNEAHLVLKVVDFGLAKVLTGSENSVNNLSRSYMKSAVGTRFYLSPEIYQCLLNDQPCHYTSSVDIFSMGMLLWAMFDGLSILGSCQQDRYLTPFTGSETDPMPVAQALTQGNIELNFMESEQDVRCKNLVC</sequence>
<dbReference type="GO" id="GO:0005524">
    <property type="term" value="F:ATP binding"/>
    <property type="evidence" value="ECO:0007669"/>
    <property type="project" value="UniProtKB-UniRule"/>
</dbReference>
<dbReference type="PANTHER" id="PTHR11042">
    <property type="entry name" value="EUKARYOTIC TRANSLATION INITIATION FACTOR 2-ALPHA KINASE EIF2-ALPHA KINASE -RELATED"/>
    <property type="match status" value="1"/>
</dbReference>
<dbReference type="InterPro" id="IPR050339">
    <property type="entry name" value="CC_SR_Kinase"/>
</dbReference>
<reference evidence="10" key="2">
    <citation type="submission" date="2025-08" db="UniProtKB">
        <authorList>
            <consortium name="RefSeq"/>
        </authorList>
    </citation>
    <scope>IDENTIFICATION</scope>
    <source>
        <strain evidence="10">S238N-H82</strain>
        <tissue evidence="10">Testes</tissue>
    </source>
</reference>
<evidence type="ECO:0000256" key="1">
    <source>
        <dbReference type="ARBA" id="ARBA00022679"/>
    </source>
</evidence>
<dbReference type="PROSITE" id="PS50011">
    <property type="entry name" value="PROTEIN_KINASE_DOM"/>
    <property type="match status" value="1"/>
</dbReference>
<evidence type="ECO:0000256" key="3">
    <source>
        <dbReference type="ARBA" id="ARBA00022777"/>
    </source>
</evidence>
<evidence type="ECO:0000313" key="10">
    <source>
        <dbReference type="RefSeq" id="XP_035698564.1"/>
    </source>
</evidence>
<dbReference type="GO" id="GO:0044773">
    <property type="term" value="P:mitotic DNA damage checkpoint signaling"/>
    <property type="evidence" value="ECO:0000318"/>
    <property type="project" value="GO_Central"/>
</dbReference>
<feature type="binding site" evidence="6">
    <location>
        <position position="29"/>
    </location>
    <ligand>
        <name>ATP</name>
        <dbReference type="ChEBI" id="CHEBI:30616"/>
    </ligand>
</feature>
<reference evidence="9" key="1">
    <citation type="journal article" date="2020" name="Nat. Ecol. Evol.">
        <title>Deeply conserved synteny resolves early events in vertebrate evolution.</title>
        <authorList>
            <person name="Simakov O."/>
            <person name="Marletaz F."/>
            <person name="Yue J.X."/>
            <person name="O'Connell B."/>
            <person name="Jenkins J."/>
            <person name="Brandt A."/>
            <person name="Calef R."/>
            <person name="Tung C.H."/>
            <person name="Huang T.K."/>
            <person name="Schmutz J."/>
            <person name="Satoh N."/>
            <person name="Yu J.K."/>
            <person name="Putnam N.H."/>
            <person name="Green R.E."/>
            <person name="Rokhsar D.S."/>
        </authorList>
    </citation>
    <scope>NUCLEOTIDE SEQUENCE [LARGE SCALE GENOMIC DNA]</scope>
    <source>
        <strain evidence="9">S238N-H82</strain>
    </source>
</reference>
<dbReference type="PROSITE" id="PS00108">
    <property type="entry name" value="PROTEIN_KINASE_ST"/>
    <property type="match status" value="1"/>
</dbReference>
<keyword evidence="9" id="KW-1185">Reference proteome</keyword>
<organism evidence="9 10">
    <name type="scientific">Branchiostoma floridae</name>
    <name type="common">Florida lancelet</name>
    <name type="synonym">Amphioxus</name>
    <dbReference type="NCBI Taxonomy" id="7739"/>
    <lineage>
        <taxon>Eukaryota</taxon>
        <taxon>Metazoa</taxon>
        <taxon>Chordata</taxon>
        <taxon>Cephalochordata</taxon>
        <taxon>Leptocardii</taxon>
        <taxon>Amphioxiformes</taxon>
        <taxon>Branchiostomatidae</taxon>
        <taxon>Branchiostoma</taxon>
    </lineage>
</organism>
<dbReference type="PANTHER" id="PTHR11042:SF190">
    <property type="entry name" value="MITOSIS INHIBITOR PROTEIN KINASE MIK1"/>
    <property type="match status" value="1"/>
</dbReference>
<dbReference type="KEGG" id="bfo:118431436"/>
<keyword evidence="1" id="KW-0808">Transferase</keyword>
<evidence type="ECO:0000259" key="8">
    <source>
        <dbReference type="PROSITE" id="PS50011"/>
    </source>
</evidence>
<evidence type="ECO:0000256" key="6">
    <source>
        <dbReference type="PROSITE-ProRule" id="PRU10141"/>
    </source>
</evidence>
<keyword evidence="2 6" id="KW-0547">Nucleotide-binding</keyword>
<evidence type="ECO:0000256" key="4">
    <source>
        <dbReference type="ARBA" id="ARBA00022840"/>
    </source>
</evidence>
<feature type="domain" description="Protein kinase" evidence="8">
    <location>
        <begin position="1"/>
        <end position="259"/>
    </location>
</feature>
<accession>A0A9J7MEI0</accession>
<protein>
    <submittedName>
        <fullName evidence="10">Serine/threonine-protein kinase 35-like</fullName>
    </submittedName>
</protein>
<evidence type="ECO:0000256" key="5">
    <source>
        <dbReference type="ARBA" id="ARBA00037982"/>
    </source>
</evidence>
<dbReference type="Proteomes" id="UP000001554">
    <property type="component" value="Chromosome 15"/>
</dbReference>
<dbReference type="GO" id="GO:0004674">
    <property type="term" value="F:protein serine/threonine kinase activity"/>
    <property type="evidence" value="ECO:0000318"/>
    <property type="project" value="GO_Central"/>
</dbReference>
<dbReference type="OrthoDB" id="5956925at2759"/>